<organism evidence="1 2">
    <name type="scientific">Phytophthora infestans</name>
    <name type="common">Potato late blight agent</name>
    <name type="synonym">Botrytis infestans</name>
    <dbReference type="NCBI Taxonomy" id="4787"/>
    <lineage>
        <taxon>Eukaryota</taxon>
        <taxon>Sar</taxon>
        <taxon>Stramenopiles</taxon>
        <taxon>Oomycota</taxon>
        <taxon>Peronosporomycetes</taxon>
        <taxon>Peronosporales</taxon>
        <taxon>Peronosporaceae</taxon>
        <taxon>Phytophthora</taxon>
    </lineage>
</organism>
<protein>
    <submittedName>
        <fullName evidence="1">Uncharacterized protein</fullName>
    </submittedName>
</protein>
<accession>A0A833T8X0</accession>
<keyword evidence="2" id="KW-1185">Reference proteome</keyword>
<comment type="caution">
    <text evidence="1">The sequence shown here is derived from an EMBL/GenBank/DDBJ whole genome shotgun (WGS) entry which is preliminary data.</text>
</comment>
<dbReference type="EMBL" id="WSZM01000047">
    <property type="protein sequence ID" value="KAF4045443.1"/>
    <property type="molecule type" value="Genomic_DNA"/>
</dbReference>
<proteinExistence type="predicted"/>
<dbReference type="AlphaFoldDB" id="A0A833T8X0"/>
<evidence type="ECO:0000313" key="2">
    <source>
        <dbReference type="Proteomes" id="UP000602510"/>
    </source>
</evidence>
<reference evidence="1" key="1">
    <citation type="submission" date="2020-04" db="EMBL/GenBank/DDBJ databases">
        <title>Hybrid Assembly of Korean Phytophthora infestans isolates.</title>
        <authorList>
            <person name="Prokchorchik M."/>
            <person name="Lee Y."/>
            <person name="Seo J."/>
            <person name="Cho J.-H."/>
            <person name="Park Y.-E."/>
            <person name="Jang D.-C."/>
            <person name="Im J.-S."/>
            <person name="Choi J.-G."/>
            <person name="Park H.-J."/>
            <person name="Lee G.-B."/>
            <person name="Lee Y.-G."/>
            <person name="Hong S.-Y."/>
            <person name="Cho K."/>
            <person name="Sohn K.H."/>
        </authorList>
    </citation>
    <scope>NUCLEOTIDE SEQUENCE</scope>
    <source>
        <strain evidence="1">KR_1_A1</strain>
    </source>
</reference>
<name>A0A833T8X0_PHYIN</name>
<dbReference type="Proteomes" id="UP000602510">
    <property type="component" value="Unassembled WGS sequence"/>
</dbReference>
<evidence type="ECO:0000313" key="1">
    <source>
        <dbReference type="EMBL" id="KAF4045443.1"/>
    </source>
</evidence>
<sequence length="80" mass="9070">MKDGEATSAPTTSRGRTGNLYISGIEADSGQYIKSMKHYTIYRETMRRWTSDKIRCDGKREVSVVAFDAWDLSSQRVSCL</sequence>
<gene>
    <name evidence="1" type="ORF">GN244_ATG02186</name>
</gene>